<gene>
    <name evidence="3" type="ORF">BD289DRAFT_202366</name>
</gene>
<reference evidence="3 4" key="1">
    <citation type="journal article" date="2018" name="Mycol. Prog.">
        <title>Coniella lustricola, a new species from submerged detritus.</title>
        <authorList>
            <person name="Raudabaugh D.B."/>
            <person name="Iturriaga T."/>
            <person name="Carver A."/>
            <person name="Mondo S."/>
            <person name="Pangilinan J."/>
            <person name="Lipzen A."/>
            <person name="He G."/>
            <person name="Amirebrahimi M."/>
            <person name="Grigoriev I.V."/>
            <person name="Miller A.N."/>
        </authorList>
    </citation>
    <scope>NUCLEOTIDE SEQUENCE [LARGE SCALE GENOMIC DNA]</scope>
    <source>
        <strain evidence="3 4">B22-T-1</strain>
    </source>
</reference>
<feature type="compositionally biased region" description="Low complexity" evidence="1">
    <location>
        <begin position="239"/>
        <end position="258"/>
    </location>
</feature>
<dbReference type="AlphaFoldDB" id="A0A2T3ACM0"/>
<feature type="region of interest" description="Disordered" evidence="1">
    <location>
        <begin position="238"/>
        <end position="258"/>
    </location>
</feature>
<feature type="transmembrane region" description="Helical" evidence="2">
    <location>
        <begin position="138"/>
        <end position="157"/>
    </location>
</feature>
<feature type="transmembrane region" description="Helical" evidence="2">
    <location>
        <begin position="12"/>
        <end position="35"/>
    </location>
</feature>
<evidence type="ECO:0000313" key="3">
    <source>
        <dbReference type="EMBL" id="PSR91963.1"/>
    </source>
</evidence>
<keyword evidence="4" id="KW-1185">Reference proteome</keyword>
<feature type="region of interest" description="Disordered" evidence="1">
    <location>
        <begin position="301"/>
        <end position="320"/>
    </location>
</feature>
<proteinExistence type="predicted"/>
<name>A0A2T3ACM0_9PEZI</name>
<evidence type="ECO:0000256" key="2">
    <source>
        <dbReference type="SAM" id="Phobius"/>
    </source>
</evidence>
<organism evidence="3 4">
    <name type="scientific">Coniella lustricola</name>
    <dbReference type="NCBI Taxonomy" id="2025994"/>
    <lineage>
        <taxon>Eukaryota</taxon>
        <taxon>Fungi</taxon>
        <taxon>Dikarya</taxon>
        <taxon>Ascomycota</taxon>
        <taxon>Pezizomycotina</taxon>
        <taxon>Sordariomycetes</taxon>
        <taxon>Sordariomycetidae</taxon>
        <taxon>Diaporthales</taxon>
        <taxon>Schizoparmaceae</taxon>
        <taxon>Coniella</taxon>
    </lineage>
</organism>
<evidence type="ECO:0000256" key="1">
    <source>
        <dbReference type="SAM" id="MobiDB-lite"/>
    </source>
</evidence>
<evidence type="ECO:0000313" key="4">
    <source>
        <dbReference type="Proteomes" id="UP000241462"/>
    </source>
</evidence>
<sequence>MYIYYHPPHTYIPLIAACSPTLTMLLYTVCTVTYLSVHYSTLENLPPLLQIAPNNTAFALNTTANANTTHSVPEGGALQSEAFNQRALLGSFLVSIYIVGVIFALLWILTRTFDRKLGPHWVPGCFRTDACCIWLEPVARFAPAFVWPLFIFLCFIYHAKEKSRDAATCCGRRRRIAKQQARLRSVMQPNYDVCDSTSELVEPKPPRWLSIARSSTSSPAPSYHSKVAPFVDHAWSAKQRQSSGSTSPQSSTRSSSVGSCSSCHVQSYFQPMPSPLRHQSAPTQPITIHVNTLSVIVGDEAGSSRGPASMNGSIDSRGLETPREVQQIKYGHLDMVVLSEASQALHIAP</sequence>
<accession>A0A2T3ACM0</accession>
<dbReference type="InParanoid" id="A0A2T3ACM0"/>
<keyword evidence="2" id="KW-0812">Transmembrane</keyword>
<dbReference type="Proteomes" id="UP000241462">
    <property type="component" value="Unassembled WGS sequence"/>
</dbReference>
<keyword evidence="2" id="KW-0472">Membrane</keyword>
<protein>
    <submittedName>
        <fullName evidence="3">Uncharacterized protein</fullName>
    </submittedName>
</protein>
<dbReference type="EMBL" id="KZ678413">
    <property type="protein sequence ID" value="PSR91963.1"/>
    <property type="molecule type" value="Genomic_DNA"/>
</dbReference>
<keyword evidence="2" id="KW-1133">Transmembrane helix</keyword>
<feature type="transmembrane region" description="Helical" evidence="2">
    <location>
        <begin position="87"/>
        <end position="109"/>
    </location>
</feature>